<evidence type="ECO:0008006" key="4">
    <source>
        <dbReference type="Google" id="ProtNLM"/>
    </source>
</evidence>
<evidence type="ECO:0000256" key="1">
    <source>
        <dbReference type="SAM" id="MobiDB-lite"/>
    </source>
</evidence>
<name>A0A8S1EI43_9PELO</name>
<feature type="region of interest" description="Disordered" evidence="1">
    <location>
        <begin position="1"/>
        <end position="44"/>
    </location>
</feature>
<dbReference type="Gene3D" id="1.10.510.10">
    <property type="entry name" value="Transferase(Phosphotransferase) domain 1"/>
    <property type="match status" value="1"/>
</dbReference>
<comment type="caution">
    <text evidence="2">The sequence shown here is derived from an EMBL/GenBank/DDBJ whole genome shotgun (WGS) entry which is preliminary data.</text>
</comment>
<organism evidence="2 3">
    <name type="scientific">Caenorhabditis bovis</name>
    <dbReference type="NCBI Taxonomy" id="2654633"/>
    <lineage>
        <taxon>Eukaryota</taxon>
        <taxon>Metazoa</taxon>
        <taxon>Ecdysozoa</taxon>
        <taxon>Nematoda</taxon>
        <taxon>Chromadorea</taxon>
        <taxon>Rhabditida</taxon>
        <taxon>Rhabditina</taxon>
        <taxon>Rhabditomorpha</taxon>
        <taxon>Rhabditoidea</taxon>
        <taxon>Rhabditidae</taxon>
        <taxon>Peloderinae</taxon>
        <taxon>Caenorhabditis</taxon>
    </lineage>
</organism>
<evidence type="ECO:0000313" key="2">
    <source>
        <dbReference type="EMBL" id="CAB3400869.1"/>
    </source>
</evidence>
<dbReference type="InterPro" id="IPR011009">
    <property type="entry name" value="Kinase-like_dom_sf"/>
</dbReference>
<protein>
    <recommendedName>
        <fullName evidence="4">Protein kinase domain-containing protein</fullName>
    </recommendedName>
</protein>
<dbReference type="Proteomes" id="UP000494206">
    <property type="component" value="Unassembled WGS sequence"/>
</dbReference>
<dbReference type="EMBL" id="CADEPM010000002">
    <property type="protein sequence ID" value="CAB3400869.1"/>
    <property type="molecule type" value="Genomic_DNA"/>
</dbReference>
<dbReference type="AlphaFoldDB" id="A0A8S1EI43"/>
<reference evidence="2 3" key="1">
    <citation type="submission" date="2020-04" db="EMBL/GenBank/DDBJ databases">
        <authorList>
            <person name="Laetsch R D."/>
            <person name="Stevens L."/>
            <person name="Kumar S."/>
            <person name="Blaxter L. M."/>
        </authorList>
    </citation>
    <scope>NUCLEOTIDE SEQUENCE [LARGE SCALE GENOMIC DNA]</scope>
</reference>
<accession>A0A8S1EI43</accession>
<gene>
    <name evidence="2" type="ORF">CBOVIS_LOCUS3707</name>
</gene>
<proteinExistence type="predicted"/>
<keyword evidence="3" id="KW-1185">Reference proteome</keyword>
<dbReference type="SUPFAM" id="SSF56112">
    <property type="entry name" value="Protein kinase-like (PK-like)"/>
    <property type="match status" value="1"/>
</dbReference>
<dbReference type="OrthoDB" id="5873412at2759"/>
<evidence type="ECO:0000313" key="3">
    <source>
        <dbReference type="Proteomes" id="UP000494206"/>
    </source>
</evidence>
<feature type="compositionally biased region" description="Acidic residues" evidence="1">
    <location>
        <begin position="7"/>
        <end position="43"/>
    </location>
</feature>
<sequence length="504" mass="58663">MSSLPILEEEVSMESLQEDLDSIEDEEDEEEEEEEEEAEDEGETVSFWLTIEGNRTGDDATSENNLECIMIEERAPKTVNNISHPLIILKRNVRGVKTLRDMVGTMNVSLTRALIRDMLSVLDFMKYIGIHQNISLDTILYINNRFMLTGFDFFTFKHRLEEDIHWNSIIYQPYAFDSTNPYDSTIDLFAFGIVLLQCFQNKIINIDNEKEANRVLIKCLSNLDSRHAHLVGLFLRSRDLFNHCAMPAERISLRKLAGHPVMTNEINSYCYKSCYFLHSYLANPMEELMYYLPDDTVGELIKRTKEFYSSNNEKRYVYVNCADFSEKRKVHFIDDNEQLKNIDLNYSGQFAMIPIEVRHDPSSKYKHLLIVFIRTEFSSMPILIETSLPKKNMSGRITGPLVQYLQELCSRIICYYFISTVTIQFMSVADETFRIPSGYSRENTIVIHAAFKPRSIVKQRQRFEINTFLRIPRLTSDFEAAFKKDDMISFAPPPCATDVFKNLK</sequence>